<dbReference type="Proteomes" id="UP001151760">
    <property type="component" value="Unassembled WGS sequence"/>
</dbReference>
<reference evidence="2" key="1">
    <citation type="journal article" date="2022" name="Int. J. Mol. Sci.">
        <title>Draft Genome of Tanacetum Coccineum: Genomic Comparison of Closely Related Tanacetum-Family Plants.</title>
        <authorList>
            <person name="Yamashiro T."/>
            <person name="Shiraishi A."/>
            <person name="Nakayama K."/>
            <person name="Satake H."/>
        </authorList>
    </citation>
    <scope>NUCLEOTIDE SEQUENCE</scope>
</reference>
<evidence type="ECO:0000313" key="3">
    <source>
        <dbReference type="Proteomes" id="UP001151760"/>
    </source>
</evidence>
<keyword evidence="3" id="KW-1185">Reference proteome</keyword>
<feature type="region of interest" description="Disordered" evidence="1">
    <location>
        <begin position="48"/>
        <end position="144"/>
    </location>
</feature>
<feature type="compositionally biased region" description="Acidic residues" evidence="1">
    <location>
        <begin position="84"/>
        <end position="132"/>
    </location>
</feature>
<evidence type="ECO:0000256" key="1">
    <source>
        <dbReference type="SAM" id="MobiDB-lite"/>
    </source>
</evidence>
<sequence>MSDSEDSMVTYTEVSSPFEDLSDIGSSGVDGLPMTPEDPYAYVVATFHAPPSPDYVPGHEEPEQAPLSPEFVLEPVYLEFMPLGDEDPKEDPEEDPTDYPADGGDDDADDDESSDDDEDDDDVEEDEEEEEEHPASADSIPPPVHRVTARMSVRAQTPISHPSNTEILSPLPHILSPPLPVSPPPLPASLTYPLGYKAAMIRLRAETPSTSYPLPSSTPPSRTPPLLPIPLPTPSPPLLLPSTVCRAGVFEVTLPPWKRLCIALGPRYKVGESSFVPTTRPTGGFRADYRFVGTLDDDIRRDLERYVGFGITDTWDEMDTYEIYVRLDDAQDERLLMSGQLNMLRRDRHAHARTARLMETEARLSCEAWVQSMDASDTTRSKVRALRTTVLAQQTKIAGLRK</sequence>
<feature type="region of interest" description="Disordered" evidence="1">
    <location>
        <begin position="1"/>
        <end position="33"/>
    </location>
</feature>
<organism evidence="2 3">
    <name type="scientific">Tanacetum coccineum</name>
    <dbReference type="NCBI Taxonomy" id="301880"/>
    <lineage>
        <taxon>Eukaryota</taxon>
        <taxon>Viridiplantae</taxon>
        <taxon>Streptophyta</taxon>
        <taxon>Embryophyta</taxon>
        <taxon>Tracheophyta</taxon>
        <taxon>Spermatophyta</taxon>
        <taxon>Magnoliopsida</taxon>
        <taxon>eudicotyledons</taxon>
        <taxon>Gunneridae</taxon>
        <taxon>Pentapetalae</taxon>
        <taxon>asterids</taxon>
        <taxon>campanulids</taxon>
        <taxon>Asterales</taxon>
        <taxon>Asteraceae</taxon>
        <taxon>Asteroideae</taxon>
        <taxon>Anthemideae</taxon>
        <taxon>Anthemidinae</taxon>
        <taxon>Tanacetum</taxon>
    </lineage>
</organism>
<accession>A0ABQ5FJC7</accession>
<protein>
    <submittedName>
        <fullName evidence="2">Uncharacterized protein</fullName>
    </submittedName>
</protein>
<dbReference type="EMBL" id="BQNB010017463">
    <property type="protein sequence ID" value="GJT63471.1"/>
    <property type="molecule type" value="Genomic_DNA"/>
</dbReference>
<gene>
    <name evidence="2" type="ORF">Tco_1007004</name>
</gene>
<evidence type="ECO:0000313" key="2">
    <source>
        <dbReference type="EMBL" id="GJT63471.1"/>
    </source>
</evidence>
<comment type="caution">
    <text evidence="2">The sequence shown here is derived from an EMBL/GenBank/DDBJ whole genome shotgun (WGS) entry which is preliminary data.</text>
</comment>
<name>A0ABQ5FJC7_9ASTR</name>
<proteinExistence type="predicted"/>
<reference evidence="2" key="2">
    <citation type="submission" date="2022-01" db="EMBL/GenBank/DDBJ databases">
        <authorList>
            <person name="Yamashiro T."/>
            <person name="Shiraishi A."/>
            <person name="Satake H."/>
            <person name="Nakayama K."/>
        </authorList>
    </citation>
    <scope>NUCLEOTIDE SEQUENCE</scope>
</reference>